<proteinExistence type="predicted"/>
<organism evidence="3 4">
    <name type="scientific">Mucilaginibacter lutimaris</name>
    <dbReference type="NCBI Taxonomy" id="931629"/>
    <lineage>
        <taxon>Bacteria</taxon>
        <taxon>Pseudomonadati</taxon>
        <taxon>Bacteroidota</taxon>
        <taxon>Sphingobacteriia</taxon>
        <taxon>Sphingobacteriales</taxon>
        <taxon>Sphingobacteriaceae</taxon>
        <taxon>Mucilaginibacter</taxon>
    </lineage>
</organism>
<feature type="transmembrane region" description="Helical" evidence="1">
    <location>
        <begin position="117"/>
        <end position="134"/>
    </location>
</feature>
<keyword evidence="1" id="KW-0812">Transmembrane</keyword>
<feature type="chain" id="PRO_5045143039" evidence="2">
    <location>
        <begin position="20"/>
        <end position="178"/>
    </location>
</feature>
<name>A0ABW2ZCY1_9SPHI</name>
<protein>
    <submittedName>
        <fullName evidence="3">Uncharacterized protein</fullName>
    </submittedName>
</protein>
<keyword evidence="2" id="KW-0732">Signal</keyword>
<reference evidence="4" key="1">
    <citation type="journal article" date="2019" name="Int. J. Syst. Evol. Microbiol.">
        <title>The Global Catalogue of Microorganisms (GCM) 10K type strain sequencing project: providing services to taxonomists for standard genome sequencing and annotation.</title>
        <authorList>
            <consortium name="The Broad Institute Genomics Platform"/>
            <consortium name="The Broad Institute Genome Sequencing Center for Infectious Disease"/>
            <person name="Wu L."/>
            <person name="Ma J."/>
        </authorList>
    </citation>
    <scope>NUCLEOTIDE SEQUENCE [LARGE SCALE GENOMIC DNA]</scope>
    <source>
        <strain evidence="4">CCUG 60742</strain>
    </source>
</reference>
<evidence type="ECO:0000313" key="3">
    <source>
        <dbReference type="EMBL" id="MFD0764045.1"/>
    </source>
</evidence>
<keyword evidence="1" id="KW-1133">Transmembrane helix</keyword>
<evidence type="ECO:0000256" key="1">
    <source>
        <dbReference type="SAM" id="Phobius"/>
    </source>
</evidence>
<accession>A0ABW2ZCY1</accession>
<keyword evidence="1" id="KW-0472">Membrane</keyword>
<evidence type="ECO:0000313" key="4">
    <source>
        <dbReference type="Proteomes" id="UP001597073"/>
    </source>
</evidence>
<dbReference type="EMBL" id="JBHTIA010000003">
    <property type="protein sequence ID" value="MFD0764045.1"/>
    <property type="molecule type" value="Genomic_DNA"/>
</dbReference>
<evidence type="ECO:0000256" key="2">
    <source>
        <dbReference type="SAM" id="SignalP"/>
    </source>
</evidence>
<dbReference type="RefSeq" id="WP_377138841.1">
    <property type="nucleotide sequence ID" value="NZ_JBHTIA010000003.1"/>
</dbReference>
<gene>
    <name evidence="3" type="ORF">ACFQZI_04235</name>
</gene>
<comment type="caution">
    <text evidence="3">The sequence shown here is derived from an EMBL/GenBank/DDBJ whole genome shotgun (WGS) entry which is preliminary data.</text>
</comment>
<sequence length="178" mass="20196">MKKAFLTCIFIITALACFADTVSINHFVIKENPFAKDEIAIVAVDTAGTIQEKVNGLFTFSVNGFTEQLTFDKGTAFYRHKMEKSMFVFARHENDNGTHSMLYYVYRHDSKLSPVKISWVLLICIPLGLVLLGYLFKRFIIIAVIIFLIFLYFNHSNGLSIPTFFQSIIDGLKGLFAS</sequence>
<feature type="transmembrane region" description="Helical" evidence="1">
    <location>
        <begin position="139"/>
        <end position="155"/>
    </location>
</feature>
<dbReference type="Proteomes" id="UP001597073">
    <property type="component" value="Unassembled WGS sequence"/>
</dbReference>
<dbReference type="PROSITE" id="PS51257">
    <property type="entry name" value="PROKAR_LIPOPROTEIN"/>
    <property type="match status" value="1"/>
</dbReference>
<feature type="signal peptide" evidence="2">
    <location>
        <begin position="1"/>
        <end position="19"/>
    </location>
</feature>
<keyword evidence="4" id="KW-1185">Reference proteome</keyword>